<keyword evidence="1" id="KW-0808">Transferase</keyword>
<dbReference type="EMBL" id="LYPA01000075">
    <property type="protein sequence ID" value="OBR63139.1"/>
    <property type="molecule type" value="Genomic_DNA"/>
</dbReference>
<dbReference type="Gene3D" id="3.40.630.30">
    <property type="match status" value="1"/>
</dbReference>
<evidence type="ECO:0000313" key="5">
    <source>
        <dbReference type="Proteomes" id="UP000092024"/>
    </source>
</evidence>
<evidence type="ECO:0000313" key="4">
    <source>
        <dbReference type="EMBL" id="OBR63139.1"/>
    </source>
</evidence>
<sequence>MGDTYHLNKRIEEISLNGWPALQSVLYDGWLLRVSEGYTKRSNSINPIYGHSMPLDDKIAYCERFYRKKGMDSVFKITPFSHPENLDGRLEELGYRKAEHVLVQTLELDSLPSPVHAEAEFSDQAGDIWLRQLAELKGLSATQLETKRKLFFGQPLNQCFASLKVDGKPVAFGNIVLEDGWAGLSDIMTDPHYRGRGYGLSLTLHLLNWAKQSGASKAYLLVVDDNSAALSLYSKLGFQTVYEYWYRVKSVASQ</sequence>
<protein>
    <recommendedName>
        <fullName evidence="3">N-acetyltransferase domain-containing protein</fullName>
    </recommendedName>
</protein>
<evidence type="ECO:0000259" key="3">
    <source>
        <dbReference type="PROSITE" id="PS51186"/>
    </source>
</evidence>
<dbReference type="GO" id="GO:0016747">
    <property type="term" value="F:acyltransferase activity, transferring groups other than amino-acyl groups"/>
    <property type="evidence" value="ECO:0007669"/>
    <property type="project" value="InterPro"/>
</dbReference>
<dbReference type="OrthoDB" id="9805924at2"/>
<organism evidence="4 5">
    <name type="scientific">Paenibacillus oryzae</name>
    <dbReference type="NCBI Taxonomy" id="1844972"/>
    <lineage>
        <taxon>Bacteria</taxon>
        <taxon>Bacillati</taxon>
        <taxon>Bacillota</taxon>
        <taxon>Bacilli</taxon>
        <taxon>Bacillales</taxon>
        <taxon>Paenibacillaceae</taxon>
        <taxon>Paenibacillus</taxon>
    </lineage>
</organism>
<reference evidence="4 5" key="1">
    <citation type="submission" date="2016-05" db="EMBL/GenBank/DDBJ databases">
        <title>Paenibacillus oryzae. sp. nov., isolated from the rice root.</title>
        <authorList>
            <person name="Zhang J."/>
            <person name="Zhang X."/>
        </authorList>
    </citation>
    <scope>NUCLEOTIDE SEQUENCE [LARGE SCALE GENOMIC DNA]</scope>
    <source>
        <strain evidence="4 5">1DrF-4</strain>
    </source>
</reference>
<dbReference type="SUPFAM" id="SSF55729">
    <property type="entry name" value="Acyl-CoA N-acyltransferases (Nat)"/>
    <property type="match status" value="1"/>
</dbReference>
<comment type="caution">
    <text evidence="4">The sequence shown here is derived from an EMBL/GenBank/DDBJ whole genome shotgun (WGS) entry which is preliminary data.</text>
</comment>
<dbReference type="InterPro" id="IPR050680">
    <property type="entry name" value="YpeA/RimI_acetyltransf"/>
</dbReference>
<dbReference type="STRING" id="1844972.A7K91_23865"/>
<dbReference type="InterPro" id="IPR056935">
    <property type="entry name" value="Rv0428c-like_C"/>
</dbReference>
<evidence type="ECO:0000256" key="2">
    <source>
        <dbReference type="ARBA" id="ARBA00023315"/>
    </source>
</evidence>
<proteinExistence type="predicted"/>
<keyword evidence="2" id="KW-0012">Acyltransferase</keyword>
<dbReference type="RefSeq" id="WP_068686716.1">
    <property type="nucleotide sequence ID" value="NZ_LYPA01000075.1"/>
</dbReference>
<dbReference type="AlphaFoldDB" id="A0A1A5YC26"/>
<dbReference type="InterPro" id="IPR016181">
    <property type="entry name" value="Acyl_CoA_acyltransferase"/>
</dbReference>
<evidence type="ECO:0000256" key="1">
    <source>
        <dbReference type="ARBA" id="ARBA00022679"/>
    </source>
</evidence>
<dbReference type="Pfam" id="PF24553">
    <property type="entry name" value="Rv0428c_C"/>
    <property type="match status" value="1"/>
</dbReference>
<dbReference type="PROSITE" id="PS51186">
    <property type="entry name" value="GNAT"/>
    <property type="match status" value="1"/>
</dbReference>
<name>A0A1A5YC26_9BACL</name>
<dbReference type="InterPro" id="IPR000182">
    <property type="entry name" value="GNAT_dom"/>
</dbReference>
<feature type="domain" description="N-acetyltransferase" evidence="3">
    <location>
        <begin position="101"/>
        <end position="254"/>
    </location>
</feature>
<dbReference type="Proteomes" id="UP000092024">
    <property type="component" value="Unassembled WGS sequence"/>
</dbReference>
<accession>A0A1A5YC26</accession>
<dbReference type="PANTHER" id="PTHR43420">
    <property type="entry name" value="ACETYLTRANSFERASE"/>
    <property type="match status" value="1"/>
</dbReference>
<keyword evidence="5" id="KW-1185">Reference proteome</keyword>
<dbReference type="CDD" id="cd04301">
    <property type="entry name" value="NAT_SF"/>
    <property type="match status" value="1"/>
</dbReference>
<gene>
    <name evidence="4" type="ORF">A7K91_23865</name>
</gene>